<evidence type="ECO:0000256" key="6">
    <source>
        <dbReference type="ARBA" id="ARBA00023157"/>
    </source>
</evidence>
<dbReference type="GO" id="GO:0061809">
    <property type="term" value="F:NAD+ nucleosidase activity, cyclic ADP-ribose generating"/>
    <property type="evidence" value="ECO:0007669"/>
    <property type="project" value="UniProtKB-EC"/>
</dbReference>
<evidence type="ECO:0000256" key="2">
    <source>
        <dbReference type="ARBA" id="ARBA00011982"/>
    </source>
</evidence>
<dbReference type="PANTHER" id="PTHR10912:SF4">
    <property type="entry name" value="ADP-RIBOSYL CYCLASE_CYCLIC ADP-RIBOSE HYDROLASE 2"/>
    <property type="match status" value="1"/>
</dbReference>
<keyword evidence="9" id="KW-1185">Reference proteome</keyword>
<keyword evidence="5" id="KW-0520">NAD</keyword>
<dbReference type="GO" id="GO:0016849">
    <property type="term" value="F:phosphorus-oxygen lyase activity"/>
    <property type="evidence" value="ECO:0007669"/>
    <property type="project" value="TreeGrafter"/>
</dbReference>
<evidence type="ECO:0000256" key="4">
    <source>
        <dbReference type="ARBA" id="ARBA00022801"/>
    </source>
</evidence>
<keyword evidence="4" id="KW-0378">Hydrolase</keyword>
<evidence type="ECO:0000313" key="9">
    <source>
        <dbReference type="Proteomes" id="UP000694549"/>
    </source>
</evidence>
<dbReference type="EC" id="3.2.2.6" evidence="2"/>
<dbReference type="SUPFAM" id="SSF52309">
    <property type="entry name" value="N-(deoxy)ribosyltransferase-like"/>
    <property type="match status" value="2"/>
</dbReference>
<dbReference type="Ensembl" id="ENSAZOT00000023456.1">
    <property type="protein sequence ID" value="ENSAZOP00000021824.1"/>
    <property type="gene ID" value="ENSAZOG00000014165.1"/>
</dbReference>
<keyword evidence="6" id="KW-1015">Disulfide bond</keyword>
<dbReference type="Proteomes" id="UP000694549">
    <property type="component" value="Unplaced"/>
</dbReference>
<evidence type="ECO:0000256" key="3">
    <source>
        <dbReference type="ARBA" id="ARBA00022679"/>
    </source>
</evidence>
<dbReference type="CDD" id="cd04759">
    <property type="entry name" value="Rib_hydrolase"/>
    <property type="match status" value="2"/>
</dbReference>
<dbReference type="GO" id="GO:0030890">
    <property type="term" value="P:positive regulation of B cell proliferation"/>
    <property type="evidence" value="ECO:0007669"/>
    <property type="project" value="TreeGrafter"/>
</dbReference>
<keyword evidence="7" id="KW-0732">Signal</keyword>
<dbReference type="Gene3D" id="3.40.50.720">
    <property type="entry name" value="NAD(P)-binding Rossmann-like Domain"/>
    <property type="match status" value="2"/>
</dbReference>
<proteinExistence type="inferred from homology"/>
<dbReference type="AlphaFoldDB" id="A0A8B9VI20"/>
<organism evidence="8 9">
    <name type="scientific">Anas zonorhyncha</name>
    <name type="common">Eastern spot-billed duck</name>
    <dbReference type="NCBI Taxonomy" id="75864"/>
    <lineage>
        <taxon>Eukaryota</taxon>
        <taxon>Metazoa</taxon>
        <taxon>Chordata</taxon>
        <taxon>Craniata</taxon>
        <taxon>Vertebrata</taxon>
        <taxon>Euteleostomi</taxon>
        <taxon>Archelosauria</taxon>
        <taxon>Archosauria</taxon>
        <taxon>Dinosauria</taxon>
        <taxon>Saurischia</taxon>
        <taxon>Theropoda</taxon>
        <taxon>Coelurosauria</taxon>
        <taxon>Aves</taxon>
        <taxon>Neognathae</taxon>
        <taxon>Galloanserae</taxon>
        <taxon>Anseriformes</taxon>
        <taxon>Anatidae</taxon>
        <taxon>Anatinae</taxon>
        <taxon>Anas</taxon>
    </lineage>
</organism>
<name>A0A8B9VI20_9AVES</name>
<feature type="chain" id="PRO_5034259310" description="ADP-ribosyl cyclase/cyclic ADP-ribose hydrolase" evidence="7">
    <location>
        <begin position="25"/>
        <end position="507"/>
    </location>
</feature>
<accession>A0A8B9VI20</accession>
<sequence length="507" mass="57271">MKSLFLSLLLVSILFMNSFSEVRGRKWKGEGTTQNLESIFIGRCYDYIRIVNPAVGEKNCLELWEAFRNAFINKHPCNILPKDYELFIKLAFHTIPANKSLFWENNQLLVKSFTSGARRYMSLSDALFGFVADFLIWCGQANSTGLDYESCPTMEECENNAVDSFWRMASITYAQHSSGVIHVLLNGSAEGGAYPVKGFFADYEIPNLQKDKISKIVIWVVDDIQGPDRDSCGKNTVKILEDRLKALGYDVTCTDNYKPVLFLLCVDYPDDSNCILSSRDTDCLKIWESLKYAFIYKNPCNTTAEDYQPLMELASHPIPCNKSLFWSKTNDLAHRYTKSSHGFLTLEDTLLGYMFDGVSWCGDPSVPGINYESCPKRSECESNPGSVFWKTASKRFAEAACGVVQVMLNGSIEAGAFRSSSIFGSIEVFNLNPDKVSEIQIWLMHDIGGPQSESCSGHSIQRLKRILEERNFTITCEDNYRPVQLLQCVRNPDHEDCRLCPSSMETS</sequence>
<evidence type="ECO:0000313" key="8">
    <source>
        <dbReference type="Ensembl" id="ENSAZOP00000021824.1"/>
    </source>
</evidence>
<comment type="similarity">
    <text evidence="1">Belongs to the ADP-ribosyl cyclase family.</text>
</comment>
<reference evidence="8" key="1">
    <citation type="submission" date="2025-08" db="UniProtKB">
        <authorList>
            <consortium name="Ensembl"/>
        </authorList>
    </citation>
    <scope>IDENTIFICATION</scope>
</reference>
<keyword evidence="3" id="KW-0808">Transferase</keyword>
<dbReference type="InterPro" id="IPR003193">
    <property type="entry name" value="ADP-ribosyl_cyclase"/>
</dbReference>
<dbReference type="GO" id="GO:0016740">
    <property type="term" value="F:transferase activity"/>
    <property type="evidence" value="ECO:0007669"/>
    <property type="project" value="UniProtKB-KW"/>
</dbReference>
<dbReference type="Gene3D" id="1.20.82.10">
    <property type="entry name" value="ADP Ribosyl Cyclase, Chain A, domain 1"/>
    <property type="match status" value="2"/>
</dbReference>
<evidence type="ECO:0000256" key="7">
    <source>
        <dbReference type="SAM" id="SignalP"/>
    </source>
</evidence>
<feature type="signal peptide" evidence="7">
    <location>
        <begin position="1"/>
        <end position="24"/>
    </location>
</feature>
<dbReference type="GO" id="GO:0005886">
    <property type="term" value="C:plasma membrane"/>
    <property type="evidence" value="ECO:0007669"/>
    <property type="project" value="TreeGrafter"/>
</dbReference>
<dbReference type="PANTHER" id="PTHR10912">
    <property type="entry name" value="ADP-RIBOSYL CYCLASE"/>
    <property type="match status" value="1"/>
</dbReference>
<reference evidence="8" key="2">
    <citation type="submission" date="2025-09" db="UniProtKB">
        <authorList>
            <consortium name="Ensembl"/>
        </authorList>
    </citation>
    <scope>IDENTIFICATION</scope>
</reference>
<evidence type="ECO:0000256" key="5">
    <source>
        <dbReference type="ARBA" id="ARBA00023027"/>
    </source>
</evidence>
<dbReference type="Pfam" id="PF02267">
    <property type="entry name" value="Rib_hydrolayse"/>
    <property type="match status" value="2"/>
</dbReference>
<evidence type="ECO:0000256" key="1">
    <source>
        <dbReference type="ARBA" id="ARBA00005406"/>
    </source>
</evidence>
<protein>
    <recommendedName>
        <fullName evidence="2">ADP-ribosyl cyclase/cyclic ADP-ribose hydrolase</fullName>
        <ecNumber evidence="2">3.2.2.6</ecNumber>
    </recommendedName>
</protein>